<evidence type="ECO:0000313" key="2">
    <source>
        <dbReference type="EMBL" id="QXJ29288.1"/>
    </source>
</evidence>
<dbReference type="InterPro" id="IPR012312">
    <property type="entry name" value="Hemerythrin-like"/>
</dbReference>
<accession>A0A8F5BQ74</accession>
<reference evidence="2" key="1">
    <citation type="journal article" date="2021" name="Environ. Microbiol.">
        <title>New insights into the diversity and evolution of the archaeal mobilome from three complete genomes of Saccharolobus shibatae.</title>
        <authorList>
            <person name="Medvedeva S."/>
            <person name="Brandt D."/>
            <person name="Cvirkaite-Krupovic V."/>
            <person name="Liu Y."/>
            <person name="Severinov K."/>
            <person name="Ishino S."/>
            <person name="Ishino Y."/>
            <person name="Prangishvili D."/>
            <person name="Kalinowski J."/>
            <person name="Krupovic M."/>
        </authorList>
    </citation>
    <scope>NUCLEOTIDE SEQUENCE</scope>
    <source>
        <strain evidence="2">B12</strain>
    </source>
</reference>
<dbReference type="RefSeq" id="WP_218266103.1">
    <property type="nucleotide sequence ID" value="NZ_CP077717.1"/>
</dbReference>
<evidence type="ECO:0000259" key="1">
    <source>
        <dbReference type="Pfam" id="PF01814"/>
    </source>
</evidence>
<dbReference type="GeneID" id="65563643"/>
<dbReference type="KEGG" id="sshi:J5U23_02157"/>
<organism evidence="2 3">
    <name type="scientific">Saccharolobus shibatae (strain ATCC 51178 / DSM 5389 / JCM 8931 / NBRC 15437 / B12)</name>
    <name type="common">Sulfolobus shibatae</name>
    <dbReference type="NCBI Taxonomy" id="523848"/>
    <lineage>
        <taxon>Archaea</taxon>
        <taxon>Thermoproteota</taxon>
        <taxon>Thermoprotei</taxon>
        <taxon>Sulfolobales</taxon>
        <taxon>Sulfolobaceae</taxon>
        <taxon>Saccharolobus</taxon>
    </lineage>
</organism>
<dbReference type="Pfam" id="PF01814">
    <property type="entry name" value="Hemerythrin"/>
    <property type="match status" value="1"/>
</dbReference>
<sequence>MISLVLTLDHRRLEGLVEDFLSNPSLSIYEKIWKAYTNHIYWEEEILFKKITDTSFLAIIRGLETEHGSMWILLKQTEELLKSNEIEGAEEKIREFMRVLLEHDGAEEGSVYQFLESLSDEEQAKLILEDIELAEVPRDWKCHAIT</sequence>
<protein>
    <submittedName>
        <fullName evidence="2">Repair of Iron Centers di-iron protein</fullName>
    </submittedName>
</protein>
<feature type="domain" description="Hemerythrin-like" evidence="1">
    <location>
        <begin position="6"/>
        <end position="114"/>
    </location>
</feature>
<name>A0A8F5BQ74_SACSH</name>
<dbReference type="OrthoDB" id="38915at2157"/>
<proteinExistence type="predicted"/>
<evidence type="ECO:0000313" key="3">
    <source>
        <dbReference type="Proteomes" id="UP000694018"/>
    </source>
</evidence>
<gene>
    <name evidence="2" type="ORF">J5U23_02157</name>
</gene>
<dbReference type="Proteomes" id="UP000694018">
    <property type="component" value="Chromosome"/>
</dbReference>
<dbReference type="EMBL" id="CP077717">
    <property type="protein sequence ID" value="QXJ29288.1"/>
    <property type="molecule type" value="Genomic_DNA"/>
</dbReference>
<dbReference type="AlphaFoldDB" id="A0A8F5BQ74"/>